<dbReference type="Pfam" id="PF07730">
    <property type="entry name" value="HisKA_3"/>
    <property type="match status" value="1"/>
</dbReference>
<dbReference type="SUPFAM" id="SSF55874">
    <property type="entry name" value="ATPase domain of HSP90 chaperone/DNA topoisomerase II/histidine kinase"/>
    <property type="match status" value="1"/>
</dbReference>
<dbReference type="GO" id="GO:0016301">
    <property type="term" value="F:kinase activity"/>
    <property type="evidence" value="ECO:0007669"/>
    <property type="project" value="UniProtKB-KW"/>
</dbReference>
<organism evidence="6 7">
    <name type="scientific">Agromyces larvae</name>
    <dbReference type="NCBI Taxonomy" id="2929802"/>
    <lineage>
        <taxon>Bacteria</taxon>
        <taxon>Bacillati</taxon>
        <taxon>Actinomycetota</taxon>
        <taxon>Actinomycetes</taxon>
        <taxon>Micrococcales</taxon>
        <taxon>Microbacteriaceae</taxon>
        <taxon>Agromyces</taxon>
    </lineage>
</organism>
<dbReference type="Proteomes" id="UP000832097">
    <property type="component" value="Chromosome"/>
</dbReference>
<keyword evidence="2 6" id="KW-0418">Kinase</keyword>
<proteinExistence type="predicted"/>
<evidence type="ECO:0000256" key="2">
    <source>
        <dbReference type="ARBA" id="ARBA00022777"/>
    </source>
</evidence>
<accession>A0ABY4BZV0</accession>
<dbReference type="Gene3D" id="1.20.5.1930">
    <property type="match status" value="1"/>
</dbReference>
<evidence type="ECO:0000256" key="3">
    <source>
        <dbReference type="ARBA" id="ARBA00023012"/>
    </source>
</evidence>
<evidence type="ECO:0000313" key="6">
    <source>
        <dbReference type="EMBL" id="UOE44722.1"/>
    </source>
</evidence>
<sequence>MTETTVIRGGPTWPILPASMAATGRSSIRASLRSRAAISWYVGAGFSLLWLATLVEDVVAASNGPASEAIGIAVVAVYGLAFLVAAPIIWALPARGRLLVVAGLWAYTFVFTPWVGWGIGGTWTYVGVLIGVCVLDWRLTWKLVFGLGALAVGTGYLAYGPVQDIFFAPAITVSISAMMAAFARNVASMNQLRAAQAELERMAVEQERGRVARDIHDILGHSLTVITVKAELAGRLVTVDADRATREIGEVEELARGALADVRATVAGFRGVSVSGELAGARTALEAADVRADLPVSTEQVPAEYRELAGWVVREGVTNVIRHANAQTCRVRLDARGIEVADDGVGPSAGASGPTDSAAAAFDPASASNGLRGLRERAEADGARLSVGRSDLGGFSLRVAW</sequence>
<keyword evidence="3" id="KW-0902">Two-component regulatory system</keyword>
<keyword evidence="4" id="KW-1133">Transmembrane helix</keyword>
<keyword evidence="4" id="KW-0472">Membrane</keyword>
<gene>
    <name evidence="6" type="ORF">MTO99_02705</name>
</gene>
<feature type="domain" description="Signal transduction histidine kinase subgroup 3 dimerisation and phosphoacceptor" evidence="5">
    <location>
        <begin position="207"/>
        <end position="270"/>
    </location>
</feature>
<dbReference type="CDD" id="cd16917">
    <property type="entry name" value="HATPase_UhpB-NarQ-NarX-like"/>
    <property type="match status" value="1"/>
</dbReference>
<evidence type="ECO:0000259" key="5">
    <source>
        <dbReference type="Pfam" id="PF07730"/>
    </source>
</evidence>
<feature type="transmembrane region" description="Helical" evidence="4">
    <location>
        <begin position="71"/>
        <end position="92"/>
    </location>
</feature>
<keyword evidence="4" id="KW-0812">Transmembrane</keyword>
<evidence type="ECO:0000256" key="1">
    <source>
        <dbReference type="ARBA" id="ARBA00022679"/>
    </source>
</evidence>
<dbReference type="InterPro" id="IPR050482">
    <property type="entry name" value="Sensor_HK_TwoCompSys"/>
</dbReference>
<feature type="transmembrane region" description="Helical" evidence="4">
    <location>
        <begin position="165"/>
        <end position="183"/>
    </location>
</feature>
<feature type="transmembrane region" description="Helical" evidence="4">
    <location>
        <begin position="38"/>
        <end position="59"/>
    </location>
</feature>
<reference evidence="6 7" key="1">
    <citation type="submission" date="2022-03" db="EMBL/GenBank/DDBJ databases">
        <title>Mucilaginibacter sp. isolated from the gut of Protaetia brevitarsis seulensis larvae.</title>
        <authorList>
            <person name="Won M."/>
            <person name="Kim S.-J."/>
            <person name="Kwon S.-W."/>
        </authorList>
    </citation>
    <scope>NUCLEOTIDE SEQUENCE [LARGE SCALE GENOMIC DNA]</scope>
    <source>
        <strain evidence="6 7">CFWR-12</strain>
    </source>
</reference>
<feature type="transmembrane region" description="Helical" evidence="4">
    <location>
        <begin position="104"/>
        <end position="132"/>
    </location>
</feature>
<dbReference type="RefSeq" id="WP_243556747.1">
    <property type="nucleotide sequence ID" value="NZ_CP094528.1"/>
</dbReference>
<keyword evidence="1" id="KW-0808">Transferase</keyword>
<keyword evidence="7" id="KW-1185">Reference proteome</keyword>
<evidence type="ECO:0000256" key="4">
    <source>
        <dbReference type="SAM" id="Phobius"/>
    </source>
</evidence>
<name>A0ABY4BZV0_9MICO</name>
<dbReference type="PANTHER" id="PTHR24421:SF63">
    <property type="entry name" value="SENSOR HISTIDINE KINASE DESK"/>
    <property type="match status" value="1"/>
</dbReference>
<evidence type="ECO:0000313" key="7">
    <source>
        <dbReference type="Proteomes" id="UP000832097"/>
    </source>
</evidence>
<dbReference type="PANTHER" id="PTHR24421">
    <property type="entry name" value="NITRATE/NITRITE SENSOR PROTEIN NARX-RELATED"/>
    <property type="match status" value="1"/>
</dbReference>
<protein>
    <submittedName>
        <fullName evidence="6">Histidine kinase</fullName>
    </submittedName>
</protein>
<dbReference type="EMBL" id="CP094528">
    <property type="protein sequence ID" value="UOE44722.1"/>
    <property type="molecule type" value="Genomic_DNA"/>
</dbReference>
<dbReference type="InterPro" id="IPR036890">
    <property type="entry name" value="HATPase_C_sf"/>
</dbReference>
<dbReference type="InterPro" id="IPR011712">
    <property type="entry name" value="Sig_transdc_His_kin_sub3_dim/P"/>
</dbReference>
<dbReference type="Gene3D" id="3.30.565.10">
    <property type="entry name" value="Histidine kinase-like ATPase, C-terminal domain"/>
    <property type="match status" value="1"/>
</dbReference>
<feature type="transmembrane region" description="Helical" evidence="4">
    <location>
        <begin position="139"/>
        <end position="159"/>
    </location>
</feature>